<dbReference type="AlphaFoldDB" id="A0A0F6W0G4"/>
<sequence length="46" mass="5223">MADVAQQRCCEPGWRLTAIVRLDREASRLLIGLAFVERGDDELDHP</sequence>
<dbReference type="Proteomes" id="UP000034883">
    <property type="component" value="Chromosome"/>
</dbReference>
<evidence type="ECO:0000313" key="2">
    <source>
        <dbReference type="Proteomes" id="UP000034883"/>
    </source>
</evidence>
<keyword evidence="2" id="KW-1185">Reference proteome</keyword>
<proteinExistence type="predicted"/>
<dbReference type="KEGG" id="samy:DB32_001416"/>
<protein>
    <submittedName>
        <fullName evidence="1">Uncharacterized protein</fullName>
    </submittedName>
</protein>
<gene>
    <name evidence="1" type="ORF">DB32_001416</name>
</gene>
<dbReference type="EMBL" id="CP011125">
    <property type="protein sequence ID" value="AKF04267.1"/>
    <property type="molecule type" value="Genomic_DNA"/>
</dbReference>
<organism evidence="1 2">
    <name type="scientific">Sandaracinus amylolyticus</name>
    <dbReference type="NCBI Taxonomy" id="927083"/>
    <lineage>
        <taxon>Bacteria</taxon>
        <taxon>Pseudomonadati</taxon>
        <taxon>Myxococcota</taxon>
        <taxon>Polyangia</taxon>
        <taxon>Polyangiales</taxon>
        <taxon>Sandaracinaceae</taxon>
        <taxon>Sandaracinus</taxon>
    </lineage>
</organism>
<name>A0A0F6W0G4_9BACT</name>
<accession>A0A0F6W0G4</accession>
<reference evidence="1 2" key="1">
    <citation type="submission" date="2015-03" db="EMBL/GenBank/DDBJ databases">
        <title>Genome assembly of Sandaracinus amylolyticus DSM 53668.</title>
        <authorList>
            <person name="Sharma G."/>
            <person name="Subramanian S."/>
        </authorList>
    </citation>
    <scope>NUCLEOTIDE SEQUENCE [LARGE SCALE GENOMIC DNA]</scope>
    <source>
        <strain evidence="1 2">DSM 53668</strain>
    </source>
</reference>
<evidence type="ECO:0000313" key="1">
    <source>
        <dbReference type="EMBL" id="AKF04267.1"/>
    </source>
</evidence>